<organism evidence="3 4">
    <name type="scientific">Mycena chlorophos</name>
    <name type="common">Agaric fungus</name>
    <name type="synonym">Agaricus chlorophos</name>
    <dbReference type="NCBI Taxonomy" id="658473"/>
    <lineage>
        <taxon>Eukaryota</taxon>
        <taxon>Fungi</taxon>
        <taxon>Dikarya</taxon>
        <taxon>Basidiomycota</taxon>
        <taxon>Agaricomycotina</taxon>
        <taxon>Agaricomycetes</taxon>
        <taxon>Agaricomycetidae</taxon>
        <taxon>Agaricales</taxon>
        <taxon>Marasmiineae</taxon>
        <taxon>Mycenaceae</taxon>
        <taxon>Mycena</taxon>
    </lineage>
</organism>
<protein>
    <recommendedName>
        <fullName evidence="2">Vacuolar sorting protein Vps3844 C-terminal domain-containing protein</fullName>
    </recommendedName>
</protein>
<feature type="compositionally biased region" description="Pro residues" evidence="1">
    <location>
        <begin position="693"/>
        <end position="703"/>
    </location>
</feature>
<gene>
    <name evidence="3" type="ORF">MCHLO_14019</name>
</gene>
<name>A0ABQ0M2G3_MYCCL</name>
<sequence length="1237" mass="135483">MPLPVDLLHEITTPSAWPNLRLVSRKFRNVVDPTFFSILFLSGNRLHLRESVEFIRVVGRGRTGWSTHATVLVVLQSAPATGPLKTSNSQKLTLEELEAVPALLAAAIRSCPRLRSFRFSGFTDPSWLYQTICDCVNEFPSPNYLDVWHNNDTPLLPQLSGLTTLRISTRVHLTSYQLRHRLALTVKPIWPRLQQPVPLQNVPLVQQVKSIVAQCPRLRVLHLAGGDSWDGVWALLVSRGIPLVSLTTDRVTEALLEYLKSYSGLERLVINGDWRTASGDGGLAGEFFDEVLPLHAPTLEVFRCVWAWRCDWCLGPNNASKIAEMSHLIDLDMSVNEEEVYTHDADKDVFHLALHTISRLPNLQCLTLFAALAADADAEYLEFETTTRVWDRRNKKKAALDAYLPRLQNLTLVENRGDIWNEGDWLDVSLHARRGRLYSYYVPADSLRVVWAVHVVRTLKFWGLVLPVLPIALAIDVYLSPPPLLPHLPFDFSPDEVTAVLSHHLGLESFDVLRGENAALEEMFQAQGAMGLVGEQKERGVLLLTMDEVDAQQIRLPGSLRHVMSLESPATPTLDSIISSYLHRATHVYTSILATYPSTDTSESLQSTYSAQLSSLSEFLSQTPAAFAAEELTALRKLRNTFGASSPEYAAAVGDTRALLQSAVLNDVKVALLTFSSSASSTPVKRQVQPSQAPFPSPRPAPQQPISSIGTCFATVDACTNTTSSCSGHGECVSATKAGRTCFVCACGKTSTTVGDKVSTQSWVGERCERKDVSGPFVLLAGTTLGLILVVGMSVGLLYSVGTIELPGCWLTSAPILRTWPMTLLPPPYPDQSPLTLPAYAPTPRPDERVLQRAARLVAPRTGTFLRSDRDDGARLTVMLAGQKEDNMDRPAFGRGSTISGTVFVAAQEGIVSVTLKVHLAGVLEALSVSLGYHAVKVLDESLFLFSRTPTTVCPNALQFSYRVPVVFKQNADRFSLPPSCDIAFPDGGFVKCIYSLEVIATYRAAPFLVKERSVQIELDYRQRTRPSRPRIHDPSLFATIKTCPEEWLQTPVELTTGTGDGRRAADLRCDLFVPSVGVFALAESIPFHVQLAGPLDALRELLLMNGAGTGNNTIVRQPIRVSLLRQVVLSSPEKGATKVNTVLCEAALGSLPAPYPLVKANWGLGEDHAALNWDGMLHLQNASVPSFDAGSVKVSYLISVQLVPSKTSQSTINRAHFGIPVKLTTDTWAGSAENPD</sequence>
<dbReference type="PANTHER" id="PTHR36853:SF1">
    <property type="entry name" value="DUF3844 DOMAIN-CONTAINING PROTEIN"/>
    <property type="match status" value="1"/>
</dbReference>
<dbReference type="InterPro" id="IPR032675">
    <property type="entry name" value="LRR_dom_sf"/>
</dbReference>
<dbReference type="SUPFAM" id="SSF52047">
    <property type="entry name" value="RNI-like"/>
    <property type="match status" value="1"/>
</dbReference>
<dbReference type="PANTHER" id="PTHR36853">
    <property type="entry name" value="EXPRESSED PROTEIN"/>
    <property type="match status" value="1"/>
</dbReference>
<dbReference type="Gene3D" id="3.80.10.10">
    <property type="entry name" value="Ribonuclease Inhibitor"/>
    <property type="match status" value="1"/>
</dbReference>
<feature type="domain" description="Vacuolar sorting protein Vps3844 C-terminal" evidence="2">
    <location>
        <begin position="712"/>
        <end position="808"/>
    </location>
</feature>
<keyword evidence="4" id="KW-1185">Reference proteome</keyword>
<evidence type="ECO:0000259" key="2">
    <source>
        <dbReference type="Pfam" id="PF12955"/>
    </source>
</evidence>
<dbReference type="Pfam" id="PF12955">
    <property type="entry name" value="Vps3844_C"/>
    <property type="match status" value="1"/>
</dbReference>
<dbReference type="Proteomes" id="UP000815677">
    <property type="component" value="Unassembled WGS sequence"/>
</dbReference>
<feature type="region of interest" description="Disordered" evidence="1">
    <location>
        <begin position="683"/>
        <end position="704"/>
    </location>
</feature>
<dbReference type="EMBL" id="DF849478">
    <property type="protein sequence ID" value="GAT57495.1"/>
    <property type="molecule type" value="Genomic_DNA"/>
</dbReference>
<evidence type="ECO:0000313" key="4">
    <source>
        <dbReference type="Proteomes" id="UP000815677"/>
    </source>
</evidence>
<reference evidence="3" key="1">
    <citation type="submission" date="2014-09" db="EMBL/GenBank/DDBJ databases">
        <title>Genome sequence of the luminous mushroom Mycena chlorophos for searching fungal bioluminescence genes.</title>
        <authorList>
            <person name="Tanaka Y."/>
            <person name="Kasuga D."/>
            <person name="Oba Y."/>
            <person name="Hase S."/>
            <person name="Sato K."/>
            <person name="Oba Y."/>
            <person name="Sakakibara Y."/>
        </authorList>
    </citation>
    <scope>NUCLEOTIDE SEQUENCE</scope>
</reference>
<accession>A0ABQ0M2G3</accession>
<proteinExistence type="predicted"/>
<dbReference type="InterPro" id="IPR053065">
    <property type="entry name" value="Archenteron_Induction-Rel"/>
</dbReference>
<evidence type="ECO:0000313" key="3">
    <source>
        <dbReference type="EMBL" id="GAT57495.1"/>
    </source>
</evidence>
<dbReference type="InterPro" id="IPR024382">
    <property type="entry name" value="Vps3844_C"/>
</dbReference>
<evidence type="ECO:0000256" key="1">
    <source>
        <dbReference type="SAM" id="MobiDB-lite"/>
    </source>
</evidence>